<dbReference type="AlphaFoldDB" id="A0A9P6F7M5"/>
<name>A0A9P6F7M5_9FUNG</name>
<proteinExistence type="predicted"/>
<dbReference type="EMBL" id="JAAAXW010000105">
    <property type="protein sequence ID" value="KAF9543776.1"/>
    <property type="molecule type" value="Genomic_DNA"/>
</dbReference>
<keyword evidence="3" id="KW-1185">Reference proteome</keyword>
<dbReference type="Proteomes" id="UP000723463">
    <property type="component" value="Unassembled WGS sequence"/>
</dbReference>
<evidence type="ECO:0000313" key="2">
    <source>
        <dbReference type="EMBL" id="KAF9543776.1"/>
    </source>
</evidence>
<protein>
    <recommendedName>
        <fullName evidence="1">AAA-ATPase-like domain-containing protein</fullName>
    </recommendedName>
</protein>
<gene>
    <name evidence="2" type="ORF">EC957_000471</name>
</gene>
<evidence type="ECO:0000313" key="3">
    <source>
        <dbReference type="Proteomes" id="UP000723463"/>
    </source>
</evidence>
<dbReference type="PANTHER" id="PTHR34825">
    <property type="entry name" value="CONSERVED PROTEIN, WITH A WEAK D-GALACTARATE DEHYDRATASE/ALTRONATE HYDROLASE DOMAIN"/>
    <property type="match status" value="1"/>
</dbReference>
<reference evidence="2" key="1">
    <citation type="journal article" date="2020" name="Fungal Divers.">
        <title>Resolving the Mortierellaceae phylogeny through synthesis of multi-gene phylogenetics and phylogenomics.</title>
        <authorList>
            <person name="Vandepol N."/>
            <person name="Liber J."/>
            <person name="Desiro A."/>
            <person name="Na H."/>
            <person name="Kennedy M."/>
            <person name="Barry K."/>
            <person name="Grigoriev I.V."/>
            <person name="Miller A.N."/>
            <person name="O'Donnell K."/>
            <person name="Stajich J.E."/>
            <person name="Bonito G."/>
        </authorList>
    </citation>
    <scope>NUCLEOTIDE SEQUENCE</scope>
    <source>
        <strain evidence="2">NRRL 2591</strain>
    </source>
</reference>
<organism evidence="2 3">
    <name type="scientific">Mortierella hygrophila</name>
    <dbReference type="NCBI Taxonomy" id="979708"/>
    <lineage>
        <taxon>Eukaryota</taxon>
        <taxon>Fungi</taxon>
        <taxon>Fungi incertae sedis</taxon>
        <taxon>Mucoromycota</taxon>
        <taxon>Mortierellomycotina</taxon>
        <taxon>Mortierellomycetes</taxon>
        <taxon>Mortierellales</taxon>
        <taxon>Mortierellaceae</taxon>
        <taxon>Mortierella</taxon>
    </lineage>
</organism>
<accession>A0A9P6F7M5</accession>
<dbReference type="Pfam" id="PF09820">
    <property type="entry name" value="AAA-ATPase_like"/>
    <property type="match status" value="1"/>
</dbReference>
<feature type="domain" description="AAA-ATPase-like" evidence="1">
    <location>
        <begin position="9"/>
        <end position="195"/>
    </location>
</feature>
<dbReference type="InterPro" id="IPR018631">
    <property type="entry name" value="AAA-ATPase-like_dom"/>
</dbReference>
<comment type="caution">
    <text evidence="2">The sequence shown here is derived from an EMBL/GenBank/DDBJ whole genome shotgun (WGS) entry which is preliminary data.</text>
</comment>
<evidence type="ECO:0000259" key="1">
    <source>
        <dbReference type="Pfam" id="PF09820"/>
    </source>
</evidence>
<dbReference type="PANTHER" id="PTHR34825:SF1">
    <property type="entry name" value="AAA-ATPASE-LIKE DOMAIN-CONTAINING PROTEIN"/>
    <property type="match status" value="1"/>
</dbReference>
<sequence>MALESFSEAAFVFLRPRRSGKSLGLSTLAHFHGREHLPDYKLLFEGLAIDEHVAHNRVFPGRYFVLKFDFSVVERSQDRNMAKHNLNLMLNQSIKRFYRTYEPYLRRSADDLIENIIRDDATASLTACVDVIYLMADEYDSYSNEYLVTNDSVHWKPTRRAEPDSPLKGFWAAVKSGLGSAISKCYITSVSPLCLADGTSGFNVVRYVSWESKLAGFCDLTEADVVAALALEEVCGSIAKAKTHLKIMKDRYNGFNFVPGGRGPLTFNTNTCLEYLQASWKESR</sequence>